<evidence type="ECO:0000313" key="2">
    <source>
        <dbReference type="Proteomes" id="UP000054911"/>
    </source>
</evidence>
<dbReference type="Proteomes" id="UP000054911">
    <property type="component" value="Unassembled WGS sequence"/>
</dbReference>
<comment type="caution">
    <text evidence="1">The sequence shown here is derived from an EMBL/GenBank/DDBJ whole genome shotgun (WGS) entry which is preliminary data.</text>
</comment>
<evidence type="ECO:0000313" key="1">
    <source>
        <dbReference type="EMBL" id="SAL02138.1"/>
    </source>
</evidence>
<dbReference type="AlphaFoldDB" id="A0A158E5M5"/>
<organism evidence="1 2">
    <name type="scientific">Caballeronia pedi</name>
    <dbReference type="NCBI Taxonomy" id="1777141"/>
    <lineage>
        <taxon>Bacteria</taxon>
        <taxon>Pseudomonadati</taxon>
        <taxon>Pseudomonadota</taxon>
        <taxon>Betaproteobacteria</taxon>
        <taxon>Burkholderiales</taxon>
        <taxon>Burkholderiaceae</taxon>
        <taxon>Caballeronia</taxon>
    </lineage>
</organism>
<dbReference type="STRING" id="1777141.AWB80_08285"/>
<name>A0A158E5M5_9BURK</name>
<dbReference type="EMBL" id="FCOE02000075">
    <property type="protein sequence ID" value="SAL02138.1"/>
    <property type="molecule type" value="Genomic_DNA"/>
</dbReference>
<gene>
    <name evidence="1" type="ORF">AWB80_08285</name>
</gene>
<keyword evidence="2" id="KW-1185">Reference proteome</keyword>
<protein>
    <submittedName>
        <fullName evidence="1">Uncharacterized protein</fullName>
    </submittedName>
</protein>
<accession>A0A158E5M5</accession>
<sequence>MTGIYKSVRLNDVRMARSRYGARLLSKPNVIGLMLGVKLVSDEVTPQLCLTVLVDTKLPMSELSPEAKLPVRLTLEDKKRVPVDVLEMQPLRRQAAAFPRQGTLGLSDTVQTGTLSALSVSPGGVFGITCAHVLKGKDNDTATPTPVGAWSPSLNRYLQVGTSLFSVSGPGAGVRGSFGFLDAGLFSIQHPELLYAAKHAQPLALARSLNLKTALTGIGAVKGVRSGQVIGLEQSVYGVLCDVVIRVDVPGTFRGDSGMLWRNDRGEATAIHAMGTDAPPGVGSALTGAMLVRRATTALGVTLIDAPI</sequence>
<reference evidence="1" key="1">
    <citation type="submission" date="2016-01" db="EMBL/GenBank/DDBJ databases">
        <authorList>
            <person name="Peeters C."/>
        </authorList>
    </citation>
    <scope>NUCLEOTIDE SEQUENCE [LARGE SCALE GENOMIC DNA]</scope>
    <source>
        <strain evidence="1">LMG 29323</strain>
    </source>
</reference>
<proteinExistence type="predicted"/>